<dbReference type="Proteomes" id="UP000266723">
    <property type="component" value="Unassembled WGS sequence"/>
</dbReference>
<accession>A0ABQ7AUY4</accession>
<dbReference type="EMBL" id="QGKV02001556">
    <property type="protein sequence ID" value="KAF3517925.1"/>
    <property type="molecule type" value="Genomic_DNA"/>
</dbReference>
<evidence type="ECO:0000313" key="1">
    <source>
        <dbReference type="EMBL" id="KAF3517925.1"/>
    </source>
</evidence>
<sequence>MISVDTTIPEAPSKRTSQVVQIILNPELQQETGSRHVQPWTCAGGTFAEKEAAKKKLSSYIMAMILSSMRRLLLEEVSEKLPTCFTTVVLSATCGGVWAAYSDKQNIRKRVHDAVGACGTVSQRLLVKQEAVNAEIMKLVKDVKMKRQS</sequence>
<name>A0ABQ7AUY4_BRACR</name>
<keyword evidence="2" id="KW-1185">Reference proteome</keyword>
<evidence type="ECO:0000313" key="2">
    <source>
        <dbReference type="Proteomes" id="UP000266723"/>
    </source>
</evidence>
<comment type="caution">
    <text evidence="1">The sequence shown here is derived from an EMBL/GenBank/DDBJ whole genome shotgun (WGS) entry which is preliminary data.</text>
</comment>
<gene>
    <name evidence="1" type="ORF">DY000_02059459</name>
</gene>
<proteinExistence type="predicted"/>
<protein>
    <submittedName>
        <fullName evidence="1">Uncharacterized protein</fullName>
    </submittedName>
</protein>
<reference evidence="1 2" key="1">
    <citation type="journal article" date="2020" name="BMC Genomics">
        <title>Intraspecific diversification of the crop wild relative Brassica cretica Lam. using demographic model selection.</title>
        <authorList>
            <person name="Kioukis A."/>
            <person name="Michalopoulou V.A."/>
            <person name="Briers L."/>
            <person name="Pirintsos S."/>
            <person name="Studholme D.J."/>
            <person name="Pavlidis P."/>
            <person name="Sarris P.F."/>
        </authorList>
    </citation>
    <scope>NUCLEOTIDE SEQUENCE [LARGE SCALE GENOMIC DNA]</scope>
    <source>
        <strain evidence="2">cv. PFS-1207/04</strain>
    </source>
</reference>
<organism evidence="1 2">
    <name type="scientific">Brassica cretica</name>
    <name type="common">Mustard</name>
    <dbReference type="NCBI Taxonomy" id="69181"/>
    <lineage>
        <taxon>Eukaryota</taxon>
        <taxon>Viridiplantae</taxon>
        <taxon>Streptophyta</taxon>
        <taxon>Embryophyta</taxon>
        <taxon>Tracheophyta</taxon>
        <taxon>Spermatophyta</taxon>
        <taxon>Magnoliopsida</taxon>
        <taxon>eudicotyledons</taxon>
        <taxon>Gunneridae</taxon>
        <taxon>Pentapetalae</taxon>
        <taxon>rosids</taxon>
        <taxon>malvids</taxon>
        <taxon>Brassicales</taxon>
        <taxon>Brassicaceae</taxon>
        <taxon>Brassiceae</taxon>
        <taxon>Brassica</taxon>
    </lineage>
</organism>